<evidence type="ECO:0000313" key="6">
    <source>
        <dbReference type="Proteomes" id="UP000719942"/>
    </source>
</evidence>
<dbReference type="RefSeq" id="WP_219965458.1">
    <property type="nucleotide sequence ID" value="NZ_JAGFNZ010000003.1"/>
</dbReference>
<evidence type="ECO:0000256" key="3">
    <source>
        <dbReference type="SAM" id="Phobius"/>
    </source>
</evidence>
<protein>
    <submittedName>
        <fullName evidence="5">Substrate-binding domain-containing protein</fullName>
    </submittedName>
</protein>
<dbReference type="PANTHER" id="PTHR30036">
    <property type="entry name" value="D-XYLOSE-BINDING PERIPLASMIC PROTEIN"/>
    <property type="match status" value="1"/>
</dbReference>
<dbReference type="InterPro" id="IPR028082">
    <property type="entry name" value="Peripla_BP_I"/>
</dbReference>
<proteinExistence type="inferred from homology"/>
<gene>
    <name evidence="5" type="ORF">J5W02_09545</name>
</gene>
<dbReference type="Proteomes" id="UP000719942">
    <property type="component" value="Unassembled WGS sequence"/>
</dbReference>
<feature type="transmembrane region" description="Helical" evidence="3">
    <location>
        <begin position="6"/>
        <end position="23"/>
    </location>
</feature>
<keyword evidence="6" id="KW-1185">Reference proteome</keyword>
<evidence type="ECO:0000259" key="4">
    <source>
        <dbReference type="Pfam" id="PF13407"/>
    </source>
</evidence>
<evidence type="ECO:0000256" key="1">
    <source>
        <dbReference type="ARBA" id="ARBA00004196"/>
    </source>
</evidence>
<dbReference type="Pfam" id="PF13407">
    <property type="entry name" value="Peripla_BP_4"/>
    <property type="match status" value="1"/>
</dbReference>
<keyword evidence="3" id="KW-0812">Transmembrane</keyword>
<keyword evidence="3" id="KW-0472">Membrane</keyword>
<feature type="domain" description="Periplasmic binding protein" evidence="4">
    <location>
        <begin position="40"/>
        <end position="290"/>
    </location>
</feature>
<evidence type="ECO:0000256" key="2">
    <source>
        <dbReference type="ARBA" id="ARBA00007639"/>
    </source>
</evidence>
<comment type="similarity">
    <text evidence="2">Belongs to the bacterial solute-binding protein 2 family.</text>
</comment>
<name>A0ABS7DP24_9FIRM</name>
<dbReference type="Gene3D" id="3.40.50.2300">
    <property type="match status" value="2"/>
</dbReference>
<comment type="subcellular location">
    <subcellularLocation>
        <location evidence="1">Cell envelope</location>
    </subcellularLocation>
</comment>
<dbReference type="PANTHER" id="PTHR30036:SF7">
    <property type="entry name" value="ABC TRANSPORTER PERIPLASMIC-BINDING PROTEIN YPHF"/>
    <property type="match status" value="1"/>
</dbReference>
<reference evidence="5 6" key="1">
    <citation type="submission" date="2021-03" db="EMBL/GenBank/DDBJ databases">
        <title>Caproiciproducens sp. nov. isolated from feces of cow.</title>
        <authorList>
            <person name="Choi J.-Y."/>
        </authorList>
    </citation>
    <scope>NUCLEOTIDE SEQUENCE [LARGE SCALE GENOMIC DNA]</scope>
    <source>
        <strain evidence="5 6">AGMB10547</strain>
    </source>
</reference>
<accession>A0ABS7DP24</accession>
<evidence type="ECO:0000313" key="5">
    <source>
        <dbReference type="EMBL" id="MBW7573056.1"/>
    </source>
</evidence>
<dbReference type="InterPro" id="IPR050555">
    <property type="entry name" value="Bact_Solute-Bind_Prot2"/>
</dbReference>
<sequence>MTRNKVKAFILILFVFAGSFLILNRDRFLEKKNSDPYEISVIWRSKSTESSTTIKQGIDQAARDFNAEVSFITLSGENNAGEQISLLQREIKNGADAIVIAPVNSTDLKEPIQKAQKGIPVVAMQSTVTTIKDLPSISCDNEKLGSALAETILENSKSHGHIAILRNSMDCSNIQQRYLGVLKTLKTAKDEIEYWEIPNDSQEAYDTVKGMLQTSQADTLVALDATTLEAAAKAEKDLLKTGSAQVKIYGIGRTNTVVSLLEEQIINSIGVENEYNLGYLSIRTAVEKINKAQTTGQSNINFAIVNHENMYNSDNQRLLFPFVR</sequence>
<dbReference type="EMBL" id="JAGFNZ010000003">
    <property type="protein sequence ID" value="MBW7573056.1"/>
    <property type="molecule type" value="Genomic_DNA"/>
</dbReference>
<dbReference type="SUPFAM" id="SSF53822">
    <property type="entry name" value="Periplasmic binding protein-like I"/>
    <property type="match status" value="1"/>
</dbReference>
<organism evidence="5 6">
    <name type="scientific">Caproiciproducens faecalis</name>
    <dbReference type="NCBI Taxonomy" id="2820301"/>
    <lineage>
        <taxon>Bacteria</taxon>
        <taxon>Bacillati</taxon>
        <taxon>Bacillota</taxon>
        <taxon>Clostridia</taxon>
        <taxon>Eubacteriales</taxon>
        <taxon>Acutalibacteraceae</taxon>
        <taxon>Caproiciproducens</taxon>
    </lineage>
</organism>
<dbReference type="InterPro" id="IPR025997">
    <property type="entry name" value="SBP_2_dom"/>
</dbReference>
<comment type="caution">
    <text evidence="5">The sequence shown here is derived from an EMBL/GenBank/DDBJ whole genome shotgun (WGS) entry which is preliminary data.</text>
</comment>
<keyword evidence="3" id="KW-1133">Transmembrane helix</keyword>